<keyword evidence="7" id="KW-1185">Reference proteome</keyword>
<dbReference type="Ensembl" id="ENSSMRT00000000121.1">
    <property type="protein sequence ID" value="ENSSMRP00000000101.1"/>
    <property type="gene ID" value="ENSSMRG00000000107.1"/>
</dbReference>
<reference evidence="6" key="2">
    <citation type="submission" date="2025-09" db="UniProtKB">
        <authorList>
            <consortium name="Ensembl"/>
        </authorList>
    </citation>
    <scope>IDENTIFICATION</scope>
</reference>
<comment type="similarity">
    <text evidence="2">Belongs to the cytochrome P450 family.</text>
</comment>
<dbReference type="InterPro" id="IPR036396">
    <property type="entry name" value="Cyt_P450_sf"/>
</dbReference>
<sequence length="132" mass="14821">MHKAGLAEIQEAVRKPGENATLSLHGSLVVPDLCSVNLDPKRWETPHQFNPDHFLDKDGKFNSRDDFFPYGAGDRVCPGEQLAKIELFVFLTSLLRVFSFRLPKGVKKSTLQILENSYHVSSQSSLLQAKHS</sequence>
<evidence type="ECO:0000256" key="2">
    <source>
        <dbReference type="ARBA" id="ARBA00010617"/>
    </source>
</evidence>
<dbReference type="GO" id="GO:0006805">
    <property type="term" value="P:xenobiotic metabolic process"/>
    <property type="evidence" value="ECO:0007669"/>
    <property type="project" value="TreeGrafter"/>
</dbReference>
<evidence type="ECO:0000313" key="7">
    <source>
        <dbReference type="Proteomes" id="UP000694421"/>
    </source>
</evidence>
<feature type="binding site" description="axial binding residue" evidence="5">
    <location>
        <position position="77"/>
    </location>
    <ligand>
        <name>heme</name>
        <dbReference type="ChEBI" id="CHEBI:30413"/>
    </ligand>
    <ligandPart>
        <name>Fe</name>
        <dbReference type="ChEBI" id="CHEBI:18248"/>
    </ligandPart>
</feature>
<organism evidence="6 7">
    <name type="scientific">Salvator merianae</name>
    <name type="common">Argentine black and white tegu</name>
    <name type="synonym">Tupinambis merianae</name>
    <dbReference type="NCBI Taxonomy" id="96440"/>
    <lineage>
        <taxon>Eukaryota</taxon>
        <taxon>Metazoa</taxon>
        <taxon>Chordata</taxon>
        <taxon>Craniata</taxon>
        <taxon>Vertebrata</taxon>
        <taxon>Euteleostomi</taxon>
        <taxon>Lepidosauria</taxon>
        <taxon>Squamata</taxon>
        <taxon>Bifurcata</taxon>
        <taxon>Unidentata</taxon>
        <taxon>Episquamata</taxon>
        <taxon>Laterata</taxon>
        <taxon>Teiioidea</taxon>
        <taxon>Teiidae</taxon>
        <taxon>Salvator</taxon>
    </lineage>
</organism>
<dbReference type="Pfam" id="PF00067">
    <property type="entry name" value="p450"/>
    <property type="match status" value="1"/>
</dbReference>
<evidence type="ECO:0000256" key="5">
    <source>
        <dbReference type="PIRSR" id="PIRSR602401-1"/>
    </source>
</evidence>
<dbReference type="InterPro" id="IPR050182">
    <property type="entry name" value="Cytochrome_P450_fam2"/>
</dbReference>
<dbReference type="GO" id="GO:0016712">
    <property type="term" value="F:oxidoreductase activity, acting on paired donors, with incorporation or reduction of molecular oxygen, reduced flavin or flavoprotein as one donor, and incorporation of one atom of oxygen"/>
    <property type="evidence" value="ECO:0007669"/>
    <property type="project" value="TreeGrafter"/>
</dbReference>
<comment type="cofactor">
    <cofactor evidence="1 5">
        <name>heme</name>
        <dbReference type="ChEBI" id="CHEBI:30413"/>
    </cofactor>
</comment>
<dbReference type="Proteomes" id="UP000694421">
    <property type="component" value="Unplaced"/>
</dbReference>
<name>A0A8D0AXY2_SALMN</name>
<evidence type="ECO:0008006" key="8">
    <source>
        <dbReference type="Google" id="ProtNLM"/>
    </source>
</evidence>
<accession>A0A8D0AXY2</accession>
<dbReference type="GO" id="GO:0006082">
    <property type="term" value="P:organic acid metabolic process"/>
    <property type="evidence" value="ECO:0007669"/>
    <property type="project" value="TreeGrafter"/>
</dbReference>
<keyword evidence="3 5" id="KW-0479">Metal-binding</keyword>
<protein>
    <recommendedName>
        <fullName evidence="8">Cytochrome P450</fullName>
    </recommendedName>
</protein>
<keyword evidence="4 5" id="KW-0408">Iron</keyword>
<dbReference type="InterPro" id="IPR002401">
    <property type="entry name" value="Cyt_P450_E_grp-I"/>
</dbReference>
<dbReference type="GeneTree" id="ENSGT00940000163166"/>
<evidence type="ECO:0000313" key="6">
    <source>
        <dbReference type="Ensembl" id="ENSSMRP00000000101.1"/>
    </source>
</evidence>
<reference evidence="6" key="1">
    <citation type="submission" date="2025-08" db="UniProtKB">
        <authorList>
            <consortium name="Ensembl"/>
        </authorList>
    </citation>
    <scope>IDENTIFICATION</scope>
</reference>
<dbReference type="GO" id="GO:0005506">
    <property type="term" value="F:iron ion binding"/>
    <property type="evidence" value="ECO:0007669"/>
    <property type="project" value="InterPro"/>
</dbReference>
<dbReference type="PANTHER" id="PTHR24300">
    <property type="entry name" value="CYTOCHROME P450 508A4-RELATED"/>
    <property type="match status" value="1"/>
</dbReference>
<dbReference type="InterPro" id="IPR001128">
    <property type="entry name" value="Cyt_P450"/>
</dbReference>
<dbReference type="GO" id="GO:0020037">
    <property type="term" value="F:heme binding"/>
    <property type="evidence" value="ECO:0007669"/>
    <property type="project" value="InterPro"/>
</dbReference>
<proteinExistence type="inferred from homology"/>
<keyword evidence="5" id="KW-0349">Heme</keyword>
<evidence type="ECO:0000256" key="4">
    <source>
        <dbReference type="ARBA" id="ARBA00023004"/>
    </source>
</evidence>
<evidence type="ECO:0000256" key="1">
    <source>
        <dbReference type="ARBA" id="ARBA00001971"/>
    </source>
</evidence>
<evidence type="ECO:0000256" key="3">
    <source>
        <dbReference type="ARBA" id="ARBA00022723"/>
    </source>
</evidence>
<dbReference type="PRINTS" id="PR00463">
    <property type="entry name" value="EP450I"/>
</dbReference>
<dbReference type="SUPFAM" id="SSF48264">
    <property type="entry name" value="Cytochrome P450"/>
    <property type="match status" value="1"/>
</dbReference>
<dbReference type="PANTHER" id="PTHR24300:SF134">
    <property type="entry name" value="CYTOCHROME P450, FAMILY 2, SUBFAMILY AB, POLYPEPTIDE 2-RELATED"/>
    <property type="match status" value="1"/>
</dbReference>
<dbReference type="Gene3D" id="1.10.630.10">
    <property type="entry name" value="Cytochrome P450"/>
    <property type="match status" value="1"/>
</dbReference>
<dbReference type="GO" id="GO:0005737">
    <property type="term" value="C:cytoplasm"/>
    <property type="evidence" value="ECO:0007669"/>
    <property type="project" value="TreeGrafter"/>
</dbReference>
<dbReference type="AlphaFoldDB" id="A0A8D0AXY2"/>